<evidence type="ECO:0000256" key="1">
    <source>
        <dbReference type="SAM" id="Phobius"/>
    </source>
</evidence>
<reference evidence="4 5" key="1">
    <citation type="submission" date="2020-08" db="EMBL/GenBank/DDBJ databases">
        <title>Sphingobacterium sp. DN00404 isolated from aquaculture water.</title>
        <authorList>
            <person name="Zhang M."/>
        </authorList>
    </citation>
    <scope>NUCLEOTIDE SEQUENCE [LARGE SCALE GENOMIC DNA]</scope>
    <source>
        <strain evidence="4 5">KCTC 42746</strain>
    </source>
</reference>
<dbReference type="PANTHER" id="PTHR30273:SF2">
    <property type="entry name" value="PROTEIN FECR"/>
    <property type="match status" value="1"/>
</dbReference>
<dbReference type="InterPro" id="IPR006860">
    <property type="entry name" value="FecR"/>
</dbReference>
<dbReference type="Pfam" id="PF16344">
    <property type="entry name" value="FecR_C"/>
    <property type="match status" value="1"/>
</dbReference>
<dbReference type="InterPro" id="IPR012373">
    <property type="entry name" value="Ferrdict_sens_TM"/>
</dbReference>
<protein>
    <submittedName>
        <fullName evidence="4">DUF4974 domain-containing protein</fullName>
    </submittedName>
</protein>
<keyword evidence="1" id="KW-0812">Transmembrane</keyword>
<feature type="transmembrane region" description="Helical" evidence="1">
    <location>
        <begin position="81"/>
        <end position="98"/>
    </location>
</feature>
<evidence type="ECO:0000259" key="3">
    <source>
        <dbReference type="Pfam" id="PF16344"/>
    </source>
</evidence>
<dbReference type="Gene3D" id="2.60.120.1440">
    <property type="match status" value="1"/>
</dbReference>
<organism evidence="4 5">
    <name type="scientific">Sphingobacterium chuzhouense</name>
    <dbReference type="NCBI Taxonomy" id="1742264"/>
    <lineage>
        <taxon>Bacteria</taxon>
        <taxon>Pseudomonadati</taxon>
        <taxon>Bacteroidota</taxon>
        <taxon>Sphingobacteriia</taxon>
        <taxon>Sphingobacteriales</taxon>
        <taxon>Sphingobacteriaceae</taxon>
        <taxon>Sphingobacterium</taxon>
    </lineage>
</organism>
<dbReference type="EMBL" id="JACNYL010000004">
    <property type="protein sequence ID" value="MBD1423267.1"/>
    <property type="molecule type" value="Genomic_DNA"/>
</dbReference>
<keyword evidence="1" id="KW-1133">Transmembrane helix</keyword>
<dbReference type="RefSeq" id="WP_190315065.1">
    <property type="nucleotide sequence ID" value="NZ_JACNYL010000004.1"/>
</dbReference>
<keyword evidence="1" id="KW-0472">Membrane</keyword>
<name>A0ABR7XW40_9SPHI</name>
<dbReference type="PIRSF" id="PIRSF018266">
    <property type="entry name" value="FecR"/>
    <property type="match status" value="1"/>
</dbReference>
<evidence type="ECO:0000259" key="2">
    <source>
        <dbReference type="Pfam" id="PF04773"/>
    </source>
</evidence>
<dbReference type="Pfam" id="PF04773">
    <property type="entry name" value="FecR"/>
    <property type="match status" value="1"/>
</dbReference>
<feature type="domain" description="FecR protein" evidence="2">
    <location>
        <begin position="174"/>
        <end position="268"/>
    </location>
</feature>
<evidence type="ECO:0000313" key="5">
    <source>
        <dbReference type="Proteomes" id="UP000651112"/>
    </source>
</evidence>
<evidence type="ECO:0000313" key="4">
    <source>
        <dbReference type="EMBL" id="MBD1423267.1"/>
    </source>
</evidence>
<feature type="domain" description="Protein FecR C-terminal" evidence="3">
    <location>
        <begin position="311"/>
        <end position="379"/>
    </location>
</feature>
<dbReference type="Gene3D" id="3.55.50.30">
    <property type="match status" value="1"/>
</dbReference>
<sequence length="381" mass="43104">MLTKEEYIKLYEKYLAGHCSSEELDQLQGYRDKFQLEEITWDEEAMGNKANVKARLYAHLQKEMQTDKEDQPVYWQSMRKWFGYAAAAIILVIGGLYWSSVENVSKPVGEESQAIVIEPGGDKAVLVLDDGTEVSLNGLHLGNVTINGKVLANKAGEGELRYGEMAEDEIRYHTIRTPRGGQYQVTLADGTKIWLNASSSIRFPTAFIGTRRLVEIEGEVFFDVQKDTGKPFVVKSDNQEITVLGTQFNVMAYPDEEGVKTSLIEGKVAVDIAGSSYTLKPGERSVYDKTKRQVTKETFDPEEILAWQEGYFMFNEESIEHVMRKIARWYDVEVEYKGNMKGKLFSGTVSRFGQVDEVLDMLELTGTVTFKIEGRRILVMG</sequence>
<dbReference type="PANTHER" id="PTHR30273">
    <property type="entry name" value="PERIPLASMIC SIGNAL SENSOR AND SIGMA FACTOR ACTIVATOR FECR-RELATED"/>
    <property type="match status" value="1"/>
</dbReference>
<comment type="caution">
    <text evidence="4">The sequence shown here is derived from an EMBL/GenBank/DDBJ whole genome shotgun (WGS) entry which is preliminary data.</text>
</comment>
<keyword evidence="5" id="KW-1185">Reference proteome</keyword>
<dbReference type="Proteomes" id="UP000651112">
    <property type="component" value="Unassembled WGS sequence"/>
</dbReference>
<dbReference type="InterPro" id="IPR032508">
    <property type="entry name" value="FecR_C"/>
</dbReference>
<gene>
    <name evidence="4" type="ORF">H8B21_17005</name>
</gene>
<proteinExistence type="predicted"/>
<accession>A0ABR7XW40</accession>